<protein>
    <submittedName>
        <fullName evidence="1">Uncharacterized protein</fullName>
    </submittedName>
</protein>
<reference evidence="1" key="1">
    <citation type="submission" date="2018-03" db="EMBL/GenBank/DDBJ databases">
        <authorList>
            <person name="Guldener U."/>
        </authorList>
    </citation>
    <scope>NUCLEOTIDE SEQUENCE</scope>
</reference>
<sequence length="102" mass="11280">MADWALLSRLETVTMKAAMTVFRPVGNDDVESAGLQAKSLLALQMVVSNIELWSMLPPPTPQEKVHWASRLVSLILRPEEMLACQELSALVRAVPDPTRVRG</sequence>
<dbReference type="EMBL" id="ONZQ02000013">
    <property type="protein sequence ID" value="SPO05602.1"/>
    <property type="molecule type" value="Genomic_DNA"/>
</dbReference>
<accession>A0AAE8N418</accession>
<comment type="caution">
    <text evidence="1">The sequence shown here is derived from an EMBL/GenBank/DDBJ whole genome shotgun (WGS) entry which is preliminary data.</text>
</comment>
<evidence type="ECO:0000313" key="2">
    <source>
        <dbReference type="Proteomes" id="UP001187682"/>
    </source>
</evidence>
<dbReference type="AlphaFoldDB" id="A0AAE8N418"/>
<gene>
    <name evidence="1" type="ORF">DNG_08289</name>
</gene>
<proteinExistence type="predicted"/>
<dbReference type="Proteomes" id="UP001187682">
    <property type="component" value="Unassembled WGS sequence"/>
</dbReference>
<evidence type="ECO:0000313" key="1">
    <source>
        <dbReference type="EMBL" id="SPO05602.1"/>
    </source>
</evidence>
<name>A0AAE8N418_9PEZI</name>
<organism evidence="1 2">
    <name type="scientific">Cephalotrichum gorgonifer</name>
    <dbReference type="NCBI Taxonomy" id="2041049"/>
    <lineage>
        <taxon>Eukaryota</taxon>
        <taxon>Fungi</taxon>
        <taxon>Dikarya</taxon>
        <taxon>Ascomycota</taxon>
        <taxon>Pezizomycotina</taxon>
        <taxon>Sordariomycetes</taxon>
        <taxon>Hypocreomycetidae</taxon>
        <taxon>Microascales</taxon>
        <taxon>Microascaceae</taxon>
        <taxon>Cephalotrichum</taxon>
    </lineage>
</organism>
<keyword evidence="2" id="KW-1185">Reference proteome</keyword>